<organism evidence="3 4">
    <name type="scientific">Anaeramoeba flamelloides</name>
    <dbReference type="NCBI Taxonomy" id="1746091"/>
    <lineage>
        <taxon>Eukaryota</taxon>
        <taxon>Metamonada</taxon>
        <taxon>Anaeramoebidae</taxon>
        <taxon>Anaeramoeba</taxon>
    </lineage>
</organism>
<sequence length="583" mass="68589">MLQNHELELFGFYPLLWQFGDYLYRKVKDDQLFSLSKVTQKFLHKYSYDPKLVEYIKPKIKHIKSLFNQNYVFVRPAPGYRARSRRRNMKNQALKNTSNSSSVYDMQEDGFYLSPTWRKILLYDQHISQYSKPYGSGKSLSSSKKVSSRDTRTIGVLGFRLTKMLQNKPCTREIMGNVTGFSRQRICTVLSIYKSVNLISDDQSNGYVCWNHGNGQVISEMKQYLENVILLRKKKRELAQRVLELSKKMKNTINEKIENQNNKKKPKSNSSEIQLLKTVNKSVNNLSLILKILLSIPEKKKNENKQNENDMKDENCDEDGNNNYDNGKEKEKEEDDDDGDETDKGKIKIETKSNLNQIQSEKLIKSARKAIKSVQQTKNILKRLNEESKKHLEFNKLFFKKRSNKKISYNRNKLKYYSSENSDSTISSLSSSSSELSLYNKFSHNKKLKYESKKNKNCIRSKRKYSKNKKKKLYQKNKKKMKNKMKSKNKNKSKHKIKLNKKKINKKLYLDNNEKENTTHDETVNDKLMEKWRKKSSQETEAILAILRLKTKETETIQPMTLMIDNEIQQLDTSQNITKICLF</sequence>
<evidence type="ECO:0000256" key="1">
    <source>
        <dbReference type="SAM" id="Coils"/>
    </source>
</evidence>
<dbReference type="Proteomes" id="UP001146793">
    <property type="component" value="Unassembled WGS sequence"/>
</dbReference>
<dbReference type="AlphaFoldDB" id="A0AAV7Z041"/>
<accession>A0AAV7Z041</accession>
<evidence type="ECO:0000256" key="2">
    <source>
        <dbReference type="SAM" id="MobiDB-lite"/>
    </source>
</evidence>
<reference evidence="3" key="1">
    <citation type="submission" date="2022-08" db="EMBL/GenBank/DDBJ databases">
        <title>Novel sulphate-reducing endosymbionts in the free-living metamonad Anaeramoeba.</title>
        <authorList>
            <person name="Jerlstrom-Hultqvist J."/>
            <person name="Cepicka I."/>
            <person name="Gallot-Lavallee L."/>
            <person name="Salas-Leiva D."/>
            <person name="Curtis B.A."/>
            <person name="Zahonova K."/>
            <person name="Pipaliya S."/>
            <person name="Dacks J."/>
            <person name="Roger A.J."/>
        </authorList>
    </citation>
    <scope>NUCLEOTIDE SEQUENCE</scope>
    <source>
        <strain evidence="3">Busselton2</strain>
    </source>
</reference>
<feature type="compositionally biased region" description="Acidic residues" evidence="2">
    <location>
        <begin position="332"/>
        <end position="341"/>
    </location>
</feature>
<evidence type="ECO:0000313" key="4">
    <source>
        <dbReference type="Proteomes" id="UP001146793"/>
    </source>
</evidence>
<gene>
    <name evidence="3" type="ORF">M0812_22456</name>
</gene>
<keyword evidence="1" id="KW-0175">Coiled coil</keyword>
<comment type="caution">
    <text evidence="3">The sequence shown here is derived from an EMBL/GenBank/DDBJ whole genome shotgun (WGS) entry which is preliminary data.</text>
</comment>
<feature type="region of interest" description="Disordered" evidence="2">
    <location>
        <begin position="302"/>
        <end position="348"/>
    </location>
</feature>
<dbReference type="EMBL" id="JANTQA010000047">
    <property type="protein sequence ID" value="KAJ3433495.1"/>
    <property type="molecule type" value="Genomic_DNA"/>
</dbReference>
<feature type="compositionally biased region" description="Basic and acidic residues" evidence="2">
    <location>
        <begin position="302"/>
        <end position="314"/>
    </location>
</feature>
<feature type="region of interest" description="Disordered" evidence="2">
    <location>
        <begin position="461"/>
        <end position="496"/>
    </location>
</feature>
<proteinExistence type="predicted"/>
<feature type="coiled-coil region" evidence="1">
    <location>
        <begin position="221"/>
        <end position="263"/>
    </location>
</feature>
<name>A0AAV7Z041_9EUKA</name>
<protein>
    <submittedName>
        <fullName evidence="3">Uncharacterized protein</fullName>
    </submittedName>
</protein>
<evidence type="ECO:0000313" key="3">
    <source>
        <dbReference type="EMBL" id="KAJ3433495.1"/>
    </source>
</evidence>